<evidence type="ECO:0000256" key="7">
    <source>
        <dbReference type="ARBA" id="ARBA00023306"/>
    </source>
</evidence>
<keyword evidence="1 8" id="KW-1003">Cell membrane</keyword>
<keyword evidence="13" id="KW-1185">Reference proteome</keyword>
<keyword evidence="7 8" id="KW-0131">Cell cycle</keyword>
<dbReference type="InterPro" id="IPR007449">
    <property type="entry name" value="ZipA_FtsZ-bd_C"/>
</dbReference>
<organism evidence="12 13">
    <name type="scientific">Candidatus Paraluminiphilus aquimaris</name>
    <dbReference type="NCBI Taxonomy" id="2518994"/>
    <lineage>
        <taxon>Bacteria</taxon>
        <taxon>Pseudomonadati</taxon>
        <taxon>Pseudomonadota</taxon>
        <taxon>Gammaproteobacteria</taxon>
        <taxon>Cellvibrionales</taxon>
        <taxon>Halieaceae</taxon>
        <taxon>Candidatus Paraluminiphilus</taxon>
    </lineage>
</organism>
<reference evidence="12 13" key="1">
    <citation type="submission" date="2019-02" db="EMBL/GenBank/DDBJ databases">
        <title>Halieaceae_genomes.</title>
        <authorList>
            <person name="Li S.-H."/>
        </authorList>
    </citation>
    <scope>NUCLEOTIDE SEQUENCE [LARGE SCALE GENOMIC DNA]</scope>
    <source>
        <strain evidence="12 13">JH123</strain>
    </source>
</reference>
<evidence type="ECO:0000256" key="10">
    <source>
        <dbReference type="SAM" id="MobiDB-lite"/>
    </source>
</evidence>
<evidence type="ECO:0000256" key="8">
    <source>
        <dbReference type="HAMAP-Rule" id="MF_00509"/>
    </source>
</evidence>
<comment type="similarity">
    <text evidence="8 9">Belongs to the ZipA family.</text>
</comment>
<dbReference type="GO" id="GO:0051301">
    <property type="term" value="P:cell division"/>
    <property type="evidence" value="ECO:0007669"/>
    <property type="project" value="UniProtKB-KW"/>
</dbReference>
<keyword evidence="5 8" id="KW-1133">Transmembrane helix</keyword>
<evidence type="ECO:0000256" key="6">
    <source>
        <dbReference type="ARBA" id="ARBA00023136"/>
    </source>
</evidence>
<dbReference type="Gene3D" id="3.30.1400.10">
    <property type="entry name" value="ZipA, C-terminal FtsZ-binding domain"/>
    <property type="match status" value="1"/>
</dbReference>
<dbReference type="InterPro" id="IPR036765">
    <property type="entry name" value="ZipA_FtsZ-bd_C_sf"/>
</dbReference>
<feature type="transmembrane region" description="Helical" evidence="8">
    <location>
        <begin position="12"/>
        <end position="30"/>
    </location>
</feature>
<evidence type="ECO:0000313" key="12">
    <source>
        <dbReference type="EMBL" id="UZP75010.1"/>
    </source>
</evidence>
<dbReference type="HAMAP" id="MF_00509">
    <property type="entry name" value="ZipA"/>
    <property type="match status" value="1"/>
</dbReference>
<dbReference type="EMBL" id="CP036501">
    <property type="protein sequence ID" value="UZP75010.1"/>
    <property type="molecule type" value="Genomic_DNA"/>
</dbReference>
<keyword evidence="2 8" id="KW-0997">Cell inner membrane</keyword>
<sequence>MSGVLSALTTETVLALILVLVLCVALIVSARRRRRQGYKMNARVVRDDAPVPDPHDRSARELPNGGARVVGRQDPTFGTFDESATGMATPEFDDEAVFVPSRVFDDRIDEADTTALDDVDEKPGTVDWLDEIEAVPVGGQTAKLPRHEDAQVYSLNVVARAEQGFSGDDVLRTLLGCGLRFGDMDFFHLSEIDGGAPTIQFSVANMMQPGVFDLDDMEVLSTKGLMFFVTLPGPADMTRAFDLMLQTAQTVAENLGGDVLDETRSVLTKQYVERARQAIREFEAKCKIEPR</sequence>
<feature type="domain" description="ZipA C-terminal FtsZ-binding" evidence="11">
    <location>
        <begin position="149"/>
        <end position="279"/>
    </location>
</feature>
<gene>
    <name evidence="8 12" type="primary">zipA</name>
    <name evidence="12" type="ORF">E0F26_09805</name>
</gene>
<evidence type="ECO:0000256" key="3">
    <source>
        <dbReference type="ARBA" id="ARBA00022618"/>
    </source>
</evidence>
<accession>A0ABY6Q7X0</accession>
<evidence type="ECO:0000256" key="9">
    <source>
        <dbReference type="RuleBase" id="RU003612"/>
    </source>
</evidence>
<evidence type="ECO:0000313" key="13">
    <source>
        <dbReference type="Proteomes" id="UP001317963"/>
    </source>
</evidence>
<comment type="subcellular location">
    <subcellularLocation>
        <location evidence="8">Cell inner membrane</location>
        <topology evidence="8">Single-pass type I membrane protein</topology>
    </subcellularLocation>
    <text evidence="8">Localizes to the Z ring in an FtsZ-dependent manner.</text>
</comment>
<feature type="compositionally biased region" description="Basic and acidic residues" evidence="10">
    <location>
        <begin position="47"/>
        <end position="60"/>
    </location>
</feature>
<dbReference type="Proteomes" id="UP001317963">
    <property type="component" value="Chromosome"/>
</dbReference>
<keyword evidence="3 8" id="KW-0132">Cell division</keyword>
<evidence type="ECO:0000259" key="11">
    <source>
        <dbReference type="SMART" id="SM00771"/>
    </source>
</evidence>
<proteinExistence type="inferred from homology"/>
<dbReference type="InterPro" id="IPR011919">
    <property type="entry name" value="Cell_div_ZipA"/>
</dbReference>
<keyword evidence="4 8" id="KW-0812">Transmembrane</keyword>
<protein>
    <recommendedName>
        <fullName evidence="8 9">Cell division protein ZipA</fullName>
    </recommendedName>
</protein>
<evidence type="ECO:0000256" key="5">
    <source>
        <dbReference type="ARBA" id="ARBA00022989"/>
    </source>
</evidence>
<dbReference type="PANTHER" id="PTHR38685">
    <property type="entry name" value="CELL DIVISION PROTEIN ZIPA"/>
    <property type="match status" value="1"/>
</dbReference>
<dbReference type="Pfam" id="PF04354">
    <property type="entry name" value="ZipA_C"/>
    <property type="match status" value="1"/>
</dbReference>
<dbReference type="NCBIfam" id="TIGR02205">
    <property type="entry name" value="septum_zipA"/>
    <property type="match status" value="1"/>
</dbReference>
<comment type="function">
    <text evidence="8 9">Essential cell division protein that stabilizes the FtsZ protofilaments by cross-linking them and that serves as a cytoplasmic membrane anchor for the Z ring. Also required for the recruitment to the septal ring of downstream cell division proteins.</text>
</comment>
<comment type="subunit">
    <text evidence="8">Interacts with FtsZ via their C-terminal domains.</text>
</comment>
<dbReference type="SMART" id="SM00771">
    <property type="entry name" value="ZipA_C"/>
    <property type="match status" value="1"/>
</dbReference>
<dbReference type="RefSeq" id="WP_279241479.1">
    <property type="nucleotide sequence ID" value="NZ_CP036501.1"/>
</dbReference>
<name>A0ABY6Q7X0_9GAMM</name>
<dbReference type="SUPFAM" id="SSF64383">
    <property type="entry name" value="Cell-division protein ZipA, C-terminal domain"/>
    <property type="match status" value="1"/>
</dbReference>
<evidence type="ECO:0000256" key="1">
    <source>
        <dbReference type="ARBA" id="ARBA00022475"/>
    </source>
</evidence>
<keyword evidence="6 8" id="KW-0472">Membrane</keyword>
<feature type="region of interest" description="Disordered" evidence="10">
    <location>
        <begin position="47"/>
        <end position="75"/>
    </location>
</feature>
<evidence type="ECO:0000256" key="2">
    <source>
        <dbReference type="ARBA" id="ARBA00022519"/>
    </source>
</evidence>
<dbReference type="PANTHER" id="PTHR38685:SF1">
    <property type="entry name" value="CELL DIVISION PROTEIN ZIPA"/>
    <property type="match status" value="1"/>
</dbReference>
<evidence type="ECO:0000256" key="4">
    <source>
        <dbReference type="ARBA" id="ARBA00022692"/>
    </source>
</evidence>